<dbReference type="PROSITE" id="PS51192">
    <property type="entry name" value="HELICASE_ATP_BIND_1"/>
    <property type="match status" value="1"/>
</dbReference>
<dbReference type="AlphaFoldDB" id="A0A8H5BWG2"/>
<dbReference type="GO" id="GO:0000724">
    <property type="term" value="P:double-strand break repair via homologous recombination"/>
    <property type="evidence" value="ECO:0007669"/>
    <property type="project" value="TreeGrafter"/>
</dbReference>
<dbReference type="SMART" id="SM00956">
    <property type="entry name" value="RQC"/>
    <property type="match status" value="1"/>
</dbReference>
<keyword evidence="7" id="KW-0238">DNA-binding</keyword>
<dbReference type="GO" id="GO:0006260">
    <property type="term" value="P:DNA replication"/>
    <property type="evidence" value="ECO:0007669"/>
    <property type="project" value="InterPro"/>
</dbReference>
<feature type="region of interest" description="Disordered" evidence="12">
    <location>
        <begin position="886"/>
        <end position="907"/>
    </location>
</feature>
<dbReference type="Pfam" id="PF16124">
    <property type="entry name" value="RecQ_Zn_bind"/>
    <property type="match status" value="1"/>
</dbReference>
<feature type="region of interest" description="Disordered" evidence="12">
    <location>
        <begin position="100"/>
        <end position="123"/>
    </location>
</feature>
<dbReference type="GO" id="GO:0005694">
    <property type="term" value="C:chromosome"/>
    <property type="evidence" value="ECO:0007669"/>
    <property type="project" value="TreeGrafter"/>
</dbReference>
<dbReference type="FunFam" id="3.40.50.300:FF:000340">
    <property type="entry name" value="Bloom syndrome, RecQ helicase"/>
    <property type="match status" value="1"/>
</dbReference>
<dbReference type="Gene3D" id="3.40.50.300">
    <property type="entry name" value="P-loop containing nucleotide triphosphate hydrolases"/>
    <property type="match status" value="2"/>
</dbReference>
<dbReference type="InterPro" id="IPR011545">
    <property type="entry name" value="DEAD/DEAH_box_helicase_dom"/>
</dbReference>
<organism evidence="15 16">
    <name type="scientific">Psilocybe cf. subviscida</name>
    <dbReference type="NCBI Taxonomy" id="2480587"/>
    <lineage>
        <taxon>Eukaryota</taxon>
        <taxon>Fungi</taxon>
        <taxon>Dikarya</taxon>
        <taxon>Basidiomycota</taxon>
        <taxon>Agaricomycotina</taxon>
        <taxon>Agaricomycetes</taxon>
        <taxon>Agaricomycetidae</taxon>
        <taxon>Agaricales</taxon>
        <taxon>Agaricineae</taxon>
        <taxon>Strophariaceae</taxon>
        <taxon>Psilocybe</taxon>
    </lineage>
</organism>
<evidence type="ECO:0000256" key="6">
    <source>
        <dbReference type="ARBA" id="ARBA00022840"/>
    </source>
</evidence>
<dbReference type="SMART" id="SM00487">
    <property type="entry name" value="DEXDc"/>
    <property type="match status" value="1"/>
</dbReference>
<feature type="compositionally biased region" description="Polar residues" evidence="12">
    <location>
        <begin position="100"/>
        <end position="114"/>
    </location>
</feature>
<feature type="compositionally biased region" description="Polar residues" evidence="12">
    <location>
        <begin position="894"/>
        <end position="906"/>
    </location>
</feature>
<dbReference type="PANTHER" id="PTHR13710">
    <property type="entry name" value="DNA HELICASE RECQ FAMILY MEMBER"/>
    <property type="match status" value="1"/>
</dbReference>
<feature type="domain" description="Helicase ATP-binding" evidence="13">
    <location>
        <begin position="313"/>
        <end position="484"/>
    </location>
</feature>
<dbReference type="EMBL" id="JAACJJ010000001">
    <property type="protein sequence ID" value="KAF5330827.1"/>
    <property type="molecule type" value="Genomic_DNA"/>
</dbReference>
<dbReference type="InterPro" id="IPR001650">
    <property type="entry name" value="Helicase_C-like"/>
</dbReference>
<dbReference type="SUPFAM" id="SSF52540">
    <property type="entry name" value="P-loop containing nucleoside triphosphate hydrolases"/>
    <property type="match status" value="1"/>
</dbReference>
<dbReference type="PANTHER" id="PTHR13710:SF153">
    <property type="entry name" value="RECQ-LIKE DNA HELICASE BLM"/>
    <property type="match status" value="1"/>
</dbReference>
<dbReference type="InterPro" id="IPR014001">
    <property type="entry name" value="Helicase_ATP-bd"/>
</dbReference>
<evidence type="ECO:0000256" key="3">
    <source>
        <dbReference type="ARBA" id="ARBA00022741"/>
    </source>
</evidence>
<evidence type="ECO:0000256" key="1">
    <source>
        <dbReference type="ARBA" id="ARBA00004123"/>
    </source>
</evidence>
<dbReference type="GO" id="GO:0003677">
    <property type="term" value="F:DNA binding"/>
    <property type="evidence" value="ECO:0007669"/>
    <property type="project" value="UniProtKB-KW"/>
</dbReference>
<dbReference type="PROSITE" id="PS00690">
    <property type="entry name" value="DEAH_ATP_HELICASE"/>
    <property type="match status" value="1"/>
</dbReference>
<dbReference type="InterPro" id="IPR036390">
    <property type="entry name" value="WH_DNA-bd_sf"/>
</dbReference>
<dbReference type="EC" id="5.6.2.4" evidence="11"/>
<evidence type="ECO:0000256" key="5">
    <source>
        <dbReference type="ARBA" id="ARBA00022806"/>
    </source>
</evidence>
<keyword evidence="4" id="KW-0378">Hydrolase</keyword>
<keyword evidence="5" id="KW-0347">Helicase</keyword>
<feature type="region of interest" description="Disordered" evidence="12">
    <location>
        <begin position="1"/>
        <end position="88"/>
    </location>
</feature>
<dbReference type="Pfam" id="PF00271">
    <property type="entry name" value="Helicase_C"/>
    <property type="match status" value="1"/>
</dbReference>
<proteinExistence type="inferred from homology"/>
<dbReference type="GO" id="GO:0005634">
    <property type="term" value="C:nucleus"/>
    <property type="evidence" value="ECO:0007669"/>
    <property type="project" value="UniProtKB-SubCell"/>
</dbReference>
<keyword evidence="16" id="KW-1185">Reference proteome</keyword>
<dbReference type="SUPFAM" id="SSF46785">
    <property type="entry name" value="Winged helix' DNA-binding domain"/>
    <property type="match status" value="1"/>
</dbReference>
<dbReference type="GO" id="GO:0005524">
    <property type="term" value="F:ATP binding"/>
    <property type="evidence" value="ECO:0007669"/>
    <property type="project" value="UniProtKB-KW"/>
</dbReference>
<dbReference type="InterPro" id="IPR002464">
    <property type="entry name" value="DNA/RNA_helicase_DEAH_CS"/>
</dbReference>
<evidence type="ECO:0000256" key="4">
    <source>
        <dbReference type="ARBA" id="ARBA00022801"/>
    </source>
</evidence>
<keyword evidence="9" id="KW-0539">Nucleus</keyword>
<evidence type="ECO:0000259" key="13">
    <source>
        <dbReference type="PROSITE" id="PS51192"/>
    </source>
</evidence>
<evidence type="ECO:0000256" key="10">
    <source>
        <dbReference type="ARBA" id="ARBA00034617"/>
    </source>
</evidence>
<dbReference type="InterPro" id="IPR027417">
    <property type="entry name" value="P-loop_NTPase"/>
</dbReference>
<accession>A0A8H5BWG2</accession>
<comment type="caution">
    <text evidence="15">The sequence shown here is derived from an EMBL/GenBank/DDBJ whole genome shotgun (WGS) entry which is preliminary data.</text>
</comment>
<dbReference type="CDD" id="cd17920">
    <property type="entry name" value="DEXHc_RecQ"/>
    <property type="match status" value="1"/>
</dbReference>
<dbReference type="InterPro" id="IPR032284">
    <property type="entry name" value="RecQ_Zn-bd"/>
</dbReference>
<keyword evidence="6" id="KW-0067">ATP-binding</keyword>
<evidence type="ECO:0000256" key="11">
    <source>
        <dbReference type="ARBA" id="ARBA00034808"/>
    </source>
</evidence>
<feature type="compositionally biased region" description="Low complexity" evidence="12">
    <location>
        <begin position="1050"/>
        <end position="1068"/>
    </location>
</feature>
<dbReference type="OrthoDB" id="10261556at2759"/>
<dbReference type="GO" id="GO:0043138">
    <property type="term" value="F:3'-5' DNA helicase activity"/>
    <property type="evidence" value="ECO:0007669"/>
    <property type="project" value="UniProtKB-EC"/>
</dbReference>
<dbReference type="Pfam" id="PF00270">
    <property type="entry name" value="DEAD"/>
    <property type="match status" value="1"/>
</dbReference>
<feature type="region of interest" description="Disordered" evidence="12">
    <location>
        <begin position="1050"/>
        <end position="1080"/>
    </location>
</feature>
<dbReference type="SMART" id="SM00490">
    <property type="entry name" value="HELICc"/>
    <property type="match status" value="1"/>
</dbReference>
<evidence type="ECO:0000313" key="15">
    <source>
        <dbReference type="EMBL" id="KAF5330827.1"/>
    </source>
</evidence>
<keyword evidence="3" id="KW-0547">Nucleotide-binding</keyword>
<reference evidence="15 16" key="1">
    <citation type="journal article" date="2020" name="ISME J.">
        <title>Uncovering the hidden diversity of litter-decomposition mechanisms in mushroom-forming fungi.</title>
        <authorList>
            <person name="Floudas D."/>
            <person name="Bentzer J."/>
            <person name="Ahren D."/>
            <person name="Johansson T."/>
            <person name="Persson P."/>
            <person name="Tunlid A."/>
        </authorList>
    </citation>
    <scope>NUCLEOTIDE SEQUENCE [LARGE SCALE GENOMIC DNA]</scope>
    <source>
        <strain evidence="15 16">CBS 101986</strain>
    </source>
</reference>
<dbReference type="GO" id="GO:0016787">
    <property type="term" value="F:hydrolase activity"/>
    <property type="evidence" value="ECO:0007669"/>
    <property type="project" value="UniProtKB-KW"/>
</dbReference>
<dbReference type="Gene3D" id="1.10.10.10">
    <property type="entry name" value="Winged helix-like DNA-binding domain superfamily/Winged helix DNA-binding domain"/>
    <property type="match status" value="1"/>
</dbReference>
<dbReference type="GO" id="GO:0005737">
    <property type="term" value="C:cytoplasm"/>
    <property type="evidence" value="ECO:0007669"/>
    <property type="project" value="TreeGrafter"/>
</dbReference>
<comment type="catalytic activity">
    <reaction evidence="10">
        <text>Couples ATP hydrolysis with the unwinding of duplex DNA by translocating in the 3'-5' direction.</text>
        <dbReference type="EC" id="5.6.2.4"/>
    </reaction>
</comment>
<dbReference type="InterPro" id="IPR004589">
    <property type="entry name" value="DNA_helicase_ATP-dep_RecQ"/>
</dbReference>
<feature type="region of interest" description="Disordered" evidence="12">
    <location>
        <begin position="827"/>
        <end position="848"/>
    </location>
</feature>
<protein>
    <recommendedName>
        <fullName evidence="11">DNA 3'-5' helicase</fullName>
        <ecNumber evidence="11">5.6.2.4</ecNumber>
    </recommendedName>
</protein>
<dbReference type="Pfam" id="PF09382">
    <property type="entry name" value="RQC"/>
    <property type="match status" value="1"/>
</dbReference>
<evidence type="ECO:0000259" key="14">
    <source>
        <dbReference type="PROSITE" id="PS51194"/>
    </source>
</evidence>
<dbReference type="Proteomes" id="UP000567179">
    <property type="component" value="Unassembled WGS sequence"/>
</dbReference>
<dbReference type="FunFam" id="3.40.50.300:FF:001389">
    <property type="entry name" value="ATP-dependent DNA helicase RecQ"/>
    <property type="match status" value="1"/>
</dbReference>
<comment type="similarity">
    <text evidence="2">Belongs to the helicase family. RecQ subfamily.</text>
</comment>
<dbReference type="CDD" id="cd18794">
    <property type="entry name" value="SF2_C_RecQ"/>
    <property type="match status" value="1"/>
</dbReference>
<evidence type="ECO:0000313" key="16">
    <source>
        <dbReference type="Proteomes" id="UP000567179"/>
    </source>
</evidence>
<evidence type="ECO:0000256" key="2">
    <source>
        <dbReference type="ARBA" id="ARBA00005446"/>
    </source>
</evidence>
<dbReference type="PROSITE" id="PS51194">
    <property type="entry name" value="HELICASE_CTER"/>
    <property type="match status" value="1"/>
</dbReference>
<evidence type="ECO:0000256" key="12">
    <source>
        <dbReference type="SAM" id="MobiDB-lite"/>
    </source>
</evidence>
<feature type="domain" description="Helicase C-terminal" evidence="14">
    <location>
        <begin position="507"/>
        <end position="656"/>
    </location>
</feature>
<comment type="subcellular location">
    <subcellularLocation>
        <location evidence="1">Nucleus</location>
    </subcellularLocation>
</comment>
<gene>
    <name evidence="15" type="ORF">D9619_005674</name>
</gene>
<dbReference type="NCBIfam" id="TIGR00614">
    <property type="entry name" value="recQ_fam"/>
    <property type="match status" value="1"/>
</dbReference>
<name>A0A8H5BWG2_9AGAR</name>
<evidence type="ECO:0000256" key="7">
    <source>
        <dbReference type="ARBA" id="ARBA00023125"/>
    </source>
</evidence>
<feature type="compositionally biased region" description="Low complexity" evidence="12">
    <location>
        <begin position="48"/>
        <end position="76"/>
    </location>
</feature>
<dbReference type="InterPro" id="IPR018982">
    <property type="entry name" value="RQC_domain"/>
</dbReference>
<dbReference type="InterPro" id="IPR036388">
    <property type="entry name" value="WH-like_DNA-bd_sf"/>
</dbReference>
<evidence type="ECO:0000256" key="8">
    <source>
        <dbReference type="ARBA" id="ARBA00023235"/>
    </source>
</evidence>
<keyword evidence="8" id="KW-0413">Isomerase</keyword>
<sequence>MSDLTTARELTSRPKTSKFKPALSTVSTSRRGLADFATPGFKAPIPASTSSSEPVYVSSDSSPASSSRNSVKRQSSAISIPDSPPVKKLKKALTEPKSVLSSSSLVNHATPHTRSTPDIRPSKHFDADEKVSSLFGASEATLSQSERCALKLKTFIAKERMAFNQGLETDGCDILYENIETLIKNHIETISRARQGGPQICQPARVAVSEKTADRSTTVSFKENIPPPPVTASGPVATLARTISLDDDEVYWDNMDDIISDSPAVSEQKQQLQSALPKKAGELHSSPYYLEIKRQLRDVFGLADFRTNQLEAVTAALEGRDVFVLMPTGGGKSLCYQLPAVCASGETKGVTVVVSPLLALMKDQVDSLQAKNVDALLSNSETYGEDWKRLVQSPNKPQLWYVTPEKLRDSPKAGEILMHLSREGKLARFVIDEAHCISTWGQDFRDAASYLDKFPSVPIMALTATANKRTVKDIDTQLKLKPGHASFTQSFNRTNLTYRVLKKKGTPTNEIVNFIKHSYANKTGVIYCTARFTCEKVAEDLRKQGLNAAHFHAGMPTAEKDQTVRDWQNNTVHIIVATIAFGMGIDKADVRYVVHYDMPKSISGYYQETGRAGRDGKPSECLMFFSGSDLHKLRNQIRKSEGITPESMKRQELAVEEVYLFCRRASLCRRVQLLRHFDEVFEPQDCKKKCDVCIDPREPAATEVTAHAKDFLTLLQRLLNNGEVNIGVPLVIKILKGSTAADVMAKGFNRYPEHGSCKKLSKDLLDLIPDELLFRNIVTKVATRNSSGFHNDYLAVGEAAREFLAGNAEPIVLEWHPTSGKDQMKFKEAAGSSESISAPPRSRKGKKRVVEDDPIENDDMYDMDDEPTMEEIQDVPLVIASRSTRSVAAKAPPLTTSTNQRPSPRSEQIDPVATLYQNTLALRNEQGPISEHLDPAAALYQKMLGLRNEFMVERNISEDDVLPDDALQYLSATCPTDYESFRRELTVSTFLEGAAAVQLAQSKWQAFGQQFLKLCIEHKTRLEARPPAASAAASVSRPEILRTRYEYLPPASAGPSRASSLVSANASKPKSKFKPSIPQP</sequence>
<dbReference type="GO" id="GO:0009378">
    <property type="term" value="F:four-way junction helicase activity"/>
    <property type="evidence" value="ECO:0007669"/>
    <property type="project" value="TreeGrafter"/>
</dbReference>
<evidence type="ECO:0000256" key="9">
    <source>
        <dbReference type="ARBA" id="ARBA00023242"/>
    </source>
</evidence>